<evidence type="ECO:0000259" key="3">
    <source>
        <dbReference type="Pfam" id="PF14088"/>
    </source>
</evidence>
<sequence length="788" mass="91365">MNSYTSEPLRAIDGRARTIRELLDKAKYAIDFYQREYAWQERQVRELIDDLTGKFLDYYEDGHARHEVERYGHYFLGSVVLSHKRGQRFVVDGQQRLTTLSLLLIYLHNLQADRDEQVDVRTLIYSEKFGRKSFNLDVPDRAEVMQTLLEGRMPELTGEGESVRNVAARYANIVDHFPGEIAAEPLPYFIDWLLENVHLVAIEAYSDEDAYTIFETMNDRGLSLSLPEMLKGYVLANITHEDDQRAVNATWKAKMQALREVGDEEDVDFFKDWLRARHAQTIRPGKRGAENKDFERIGSEFHRWVRDQKDQLGLADEKGFIRFVKGDLDFYARRYGEIRRAAGTLTPGWESIRYNAERGFTLQTQAILAPLAPDDPPEAVRRKVALVADFLDIWLARRVWSFRTIAYSSVRYTLFQLTKELRHRNVAALSEYLRDQLDAQPESFAGEPRFRLHQQNYRQVRHILVRLTHWVDSQCGVASHFEDLISEGRGRPFEIEHIWADQYERFTQWFPHPSDFETERNRIGGLVLLQRGINQSLGDAVYEQKRDAYATHSANLLARSLHPLAYQNNPAFSALIDRTGLPFRAYDAFGPDEQQERLELYIRIAEWVWNPSRLDLDGEKPPEPLPIGVPVDRDDDAGNQALMGRHKARLAFWTQLLDAAKVRSDLHARISPGKQSWLCAKRDGVSWCYAVQEDQTSAALYLEFPEASENKAVFDALLDRKQQIETKLGEPLNWYRLDDKKSCWIGVNYPGGWRVESTWAAAIEQSVEAMCRLYSILAPLVRELRTER</sequence>
<accession>A0A5M8FFS4</accession>
<evidence type="ECO:0000313" key="5">
    <source>
        <dbReference type="Proteomes" id="UP000322981"/>
    </source>
</evidence>
<reference evidence="4 5" key="1">
    <citation type="submission" date="2019-09" db="EMBL/GenBank/DDBJ databases">
        <title>Whole-genome sequence of the purple sulfur bacterium Thiohalocapsa marina DSM 19078.</title>
        <authorList>
            <person name="Kyndt J.A."/>
            <person name="Meyer T.E."/>
        </authorList>
    </citation>
    <scope>NUCLEOTIDE SEQUENCE [LARGE SCALE GENOMIC DNA]</scope>
    <source>
        <strain evidence="4 5">DSM 19078</strain>
    </source>
</reference>
<feature type="domain" description="GmrSD restriction endonucleases C-terminal" evidence="2">
    <location>
        <begin position="459"/>
        <end position="560"/>
    </location>
</feature>
<dbReference type="PANTHER" id="PTHR35149:SF2">
    <property type="entry name" value="DUF262 DOMAIN-CONTAINING PROTEIN"/>
    <property type="match status" value="1"/>
</dbReference>
<dbReference type="InterPro" id="IPR025364">
    <property type="entry name" value="DUF4268"/>
</dbReference>
<feature type="domain" description="GmrSD restriction endonucleases N-terminal" evidence="1">
    <location>
        <begin position="19"/>
        <end position="234"/>
    </location>
</feature>
<protein>
    <submittedName>
        <fullName evidence="4">DUF4268 domain-containing protein</fullName>
    </submittedName>
</protein>
<dbReference type="Proteomes" id="UP000322981">
    <property type="component" value="Unassembled WGS sequence"/>
</dbReference>
<dbReference type="Pfam" id="PF03235">
    <property type="entry name" value="GmrSD_N"/>
    <property type="match status" value="1"/>
</dbReference>
<evidence type="ECO:0000259" key="1">
    <source>
        <dbReference type="Pfam" id="PF03235"/>
    </source>
</evidence>
<evidence type="ECO:0000259" key="2">
    <source>
        <dbReference type="Pfam" id="PF07510"/>
    </source>
</evidence>
<dbReference type="OrthoDB" id="9798761at2"/>
<proteinExistence type="predicted"/>
<dbReference type="InterPro" id="IPR004919">
    <property type="entry name" value="GmrSD_N"/>
</dbReference>
<evidence type="ECO:0000313" key="4">
    <source>
        <dbReference type="EMBL" id="KAA6183723.1"/>
    </source>
</evidence>
<dbReference type="InterPro" id="IPR011089">
    <property type="entry name" value="GmrSD_C"/>
</dbReference>
<dbReference type="Pfam" id="PF07510">
    <property type="entry name" value="GmrSD_C"/>
    <property type="match status" value="1"/>
</dbReference>
<keyword evidence="5" id="KW-1185">Reference proteome</keyword>
<dbReference type="PANTHER" id="PTHR35149">
    <property type="entry name" value="SLL5132 PROTEIN"/>
    <property type="match status" value="1"/>
</dbReference>
<feature type="domain" description="DUF4268" evidence="3">
    <location>
        <begin position="649"/>
        <end position="779"/>
    </location>
</feature>
<gene>
    <name evidence="4" type="ORF">F2Q65_14890</name>
</gene>
<organism evidence="4 5">
    <name type="scientific">Thiohalocapsa marina</name>
    <dbReference type="NCBI Taxonomy" id="424902"/>
    <lineage>
        <taxon>Bacteria</taxon>
        <taxon>Pseudomonadati</taxon>
        <taxon>Pseudomonadota</taxon>
        <taxon>Gammaproteobacteria</taxon>
        <taxon>Chromatiales</taxon>
        <taxon>Chromatiaceae</taxon>
        <taxon>Thiohalocapsa</taxon>
    </lineage>
</organism>
<dbReference type="EMBL" id="VWXX01000029">
    <property type="protein sequence ID" value="KAA6183723.1"/>
    <property type="molecule type" value="Genomic_DNA"/>
</dbReference>
<name>A0A5M8FFS4_9GAMM</name>
<dbReference type="RefSeq" id="WP_150094200.1">
    <property type="nucleotide sequence ID" value="NZ_VWXX01000029.1"/>
</dbReference>
<comment type="caution">
    <text evidence="4">The sequence shown here is derived from an EMBL/GenBank/DDBJ whole genome shotgun (WGS) entry which is preliminary data.</text>
</comment>
<dbReference type="AlphaFoldDB" id="A0A5M8FFS4"/>
<dbReference type="Pfam" id="PF14088">
    <property type="entry name" value="DUF4268"/>
    <property type="match status" value="1"/>
</dbReference>